<dbReference type="OrthoDB" id="9805455at2"/>
<dbReference type="Pfam" id="PF17759">
    <property type="entry name" value="tRNA_synthFbeta"/>
    <property type="match status" value="1"/>
</dbReference>
<evidence type="ECO:0000259" key="19">
    <source>
        <dbReference type="PROSITE" id="PS51483"/>
    </source>
</evidence>
<dbReference type="SMART" id="SM00874">
    <property type="entry name" value="B5"/>
    <property type="match status" value="1"/>
</dbReference>
<dbReference type="EC" id="6.1.1.20" evidence="15"/>
<dbReference type="InterPro" id="IPR005147">
    <property type="entry name" value="tRNA_synthase_B5-dom"/>
</dbReference>
<dbReference type="FunFam" id="3.30.56.10:FF:000002">
    <property type="entry name" value="Phenylalanine--tRNA ligase beta subunit"/>
    <property type="match status" value="1"/>
</dbReference>
<dbReference type="PROSITE" id="PS51483">
    <property type="entry name" value="B5"/>
    <property type="match status" value="1"/>
</dbReference>
<dbReference type="SUPFAM" id="SSF56037">
    <property type="entry name" value="PheT/TilS domain"/>
    <property type="match status" value="1"/>
</dbReference>
<name>A0A1T0CL78_9GAMM</name>
<comment type="catalytic activity">
    <reaction evidence="14 15">
        <text>tRNA(Phe) + L-phenylalanine + ATP = L-phenylalanyl-tRNA(Phe) + AMP + diphosphate + H(+)</text>
        <dbReference type="Rhea" id="RHEA:19413"/>
        <dbReference type="Rhea" id="RHEA-COMP:9668"/>
        <dbReference type="Rhea" id="RHEA-COMP:9699"/>
        <dbReference type="ChEBI" id="CHEBI:15378"/>
        <dbReference type="ChEBI" id="CHEBI:30616"/>
        <dbReference type="ChEBI" id="CHEBI:33019"/>
        <dbReference type="ChEBI" id="CHEBI:58095"/>
        <dbReference type="ChEBI" id="CHEBI:78442"/>
        <dbReference type="ChEBI" id="CHEBI:78531"/>
        <dbReference type="ChEBI" id="CHEBI:456215"/>
        <dbReference type="EC" id="6.1.1.20"/>
    </reaction>
</comment>
<dbReference type="PROSITE" id="PS50886">
    <property type="entry name" value="TRBD"/>
    <property type="match status" value="1"/>
</dbReference>
<dbReference type="Pfam" id="PF03483">
    <property type="entry name" value="B3_4"/>
    <property type="match status" value="1"/>
</dbReference>
<evidence type="ECO:0000256" key="6">
    <source>
        <dbReference type="ARBA" id="ARBA00022598"/>
    </source>
</evidence>
<feature type="domain" description="B5" evidence="19">
    <location>
        <begin position="405"/>
        <end position="480"/>
    </location>
</feature>
<evidence type="ECO:0000313" key="20">
    <source>
        <dbReference type="EMBL" id="OOS23100.1"/>
    </source>
</evidence>
<dbReference type="PANTHER" id="PTHR10947:SF0">
    <property type="entry name" value="PHENYLALANINE--TRNA LIGASE BETA SUBUNIT"/>
    <property type="match status" value="1"/>
</dbReference>
<organism evidence="20 21">
    <name type="scientific">Moraxella pluranimalium</name>
    <dbReference type="NCBI Taxonomy" id="470453"/>
    <lineage>
        <taxon>Bacteria</taxon>
        <taxon>Pseudomonadati</taxon>
        <taxon>Pseudomonadota</taxon>
        <taxon>Gammaproteobacteria</taxon>
        <taxon>Moraxellales</taxon>
        <taxon>Moraxellaceae</taxon>
        <taxon>Moraxella</taxon>
    </lineage>
</organism>
<keyword evidence="13 15" id="KW-0030">Aminoacyl-tRNA synthetase</keyword>
<evidence type="ECO:0000256" key="9">
    <source>
        <dbReference type="ARBA" id="ARBA00022840"/>
    </source>
</evidence>
<comment type="subunit">
    <text evidence="3 15">Tetramer of two alpha and two beta subunits.</text>
</comment>
<dbReference type="InterPro" id="IPR004532">
    <property type="entry name" value="Phe-tRNA-ligase_IIc_bsu_bact"/>
</dbReference>
<dbReference type="AlphaFoldDB" id="A0A1T0CL78"/>
<dbReference type="InterPro" id="IPR005121">
    <property type="entry name" value="Fdx_antiC-bd"/>
</dbReference>
<dbReference type="InterPro" id="IPR005146">
    <property type="entry name" value="B3/B4_tRNA-bd"/>
</dbReference>
<dbReference type="NCBIfam" id="NF045760">
    <property type="entry name" value="YtpR"/>
    <property type="match status" value="1"/>
</dbReference>
<evidence type="ECO:0000256" key="4">
    <source>
        <dbReference type="ARBA" id="ARBA00022490"/>
    </source>
</evidence>
<keyword evidence="12 15" id="KW-0648">Protein biosynthesis</keyword>
<dbReference type="Pfam" id="PF03147">
    <property type="entry name" value="FDX-ACB"/>
    <property type="match status" value="1"/>
</dbReference>
<dbReference type="Pfam" id="PF03484">
    <property type="entry name" value="B5"/>
    <property type="match status" value="1"/>
</dbReference>
<dbReference type="SMART" id="SM00896">
    <property type="entry name" value="FDX-ACB"/>
    <property type="match status" value="1"/>
</dbReference>
<dbReference type="InterPro" id="IPR041616">
    <property type="entry name" value="PheRS_beta_core"/>
</dbReference>
<evidence type="ECO:0000256" key="10">
    <source>
        <dbReference type="ARBA" id="ARBA00022842"/>
    </source>
</evidence>
<dbReference type="STRING" id="470453.B0680_08340"/>
<dbReference type="EMBL" id="MUYU01000020">
    <property type="protein sequence ID" value="OOS23100.1"/>
    <property type="molecule type" value="Genomic_DNA"/>
</dbReference>
<evidence type="ECO:0000256" key="2">
    <source>
        <dbReference type="ARBA" id="ARBA00008653"/>
    </source>
</evidence>
<dbReference type="InterPro" id="IPR020825">
    <property type="entry name" value="Phe-tRNA_synthase-like_B3/B4"/>
</dbReference>
<dbReference type="GO" id="GO:0006432">
    <property type="term" value="P:phenylalanyl-tRNA aminoacylation"/>
    <property type="evidence" value="ECO:0007669"/>
    <property type="project" value="UniProtKB-UniRule"/>
</dbReference>
<evidence type="ECO:0000256" key="8">
    <source>
        <dbReference type="ARBA" id="ARBA00022741"/>
    </source>
</evidence>
<dbReference type="InterPro" id="IPR033714">
    <property type="entry name" value="tRNA_bind_bactPheRS"/>
</dbReference>
<proteinExistence type="inferred from homology"/>
<evidence type="ECO:0000313" key="21">
    <source>
        <dbReference type="Proteomes" id="UP000189800"/>
    </source>
</evidence>
<evidence type="ECO:0000256" key="15">
    <source>
        <dbReference type="HAMAP-Rule" id="MF_00283"/>
    </source>
</evidence>
<dbReference type="PANTHER" id="PTHR10947">
    <property type="entry name" value="PHENYLALANYL-TRNA SYNTHETASE BETA CHAIN AND LEUCINE-RICH REPEAT-CONTAINING PROTEIN 47"/>
    <property type="match status" value="1"/>
</dbReference>
<keyword evidence="7 15" id="KW-0479">Metal-binding</keyword>
<dbReference type="GO" id="GO:0000049">
    <property type="term" value="F:tRNA binding"/>
    <property type="evidence" value="ECO:0007669"/>
    <property type="project" value="UniProtKB-UniRule"/>
</dbReference>
<feature type="domain" description="FDX-ACB" evidence="18">
    <location>
        <begin position="704"/>
        <end position="797"/>
    </location>
</feature>
<keyword evidence="8 15" id="KW-0547">Nucleotide-binding</keyword>
<evidence type="ECO:0000259" key="18">
    <source>
        <dbReference type="PROSITE" id="PS51447"/>
    </source>
</evidence>
<dbReference type="FunFam" id="2.40.50.140:FF:000045">
    <property type="entry name" value="Phenylalanine--tRNA ligase beta subunit"/>
    <property type="match status" value="1"/>
</dbReference>
<feature type="binding site" evidence="15">
    <location>
        <position position="467"/>
    </location>
    <ligand>
        <name>Mg(2+)</name>
        <dbReference type="ChEBI" id="CHEBI:18420"/>
        <note>shared with alpha subunit</note>
    </ligand>
</feature>
<dbReference type="FunFam" id="3.30.70.380:FF:000001">
    <property type="entry name" value="Phenylalanine--tRNA ligase beta subunit"/>
    <property type="match status" value="1"/>
</dbReference>
<reference evidence="20 21" key="1">
    <citation type="submission" date="2017-02" db="EMBL/GenBank/DDBJ databases">
        <title>Draft genome sequence of Moraxella pluranimalium CCUG 54913T type strain.</title>
        <authorList>
            <person name="Salva-Serra F."/>
            <person name="Engstrom-Jakobsson H."/>
            <person name="Thorell K."/>
            <person name="Jaen-Luchoro D."/>
            <person name="Gonzales-Siles L."/>
            <person name="Karlsson R."/>
            <person name="Yazdan S."/>
            <person name="Boulund F."/>
            <person name="Johnning A."/>
            <person name="Engstrand L."/>
            <person name="Kristiansson E."/>
            <person name="Moore E."/>
        </authorList>
    </citation>
    <scope>NUCLEOTIDE SEQUENCE [LARGE SCALE GENOMIC DNA]</scope>
    <source>
        <strain evidence="20 21">CCUG 54913</strain>
    </source>
</reference>
<keyword evidence="21" id="KW-1185">Reference proteome</keyword>
<dbReference type="NCBIfam" id="TIGR00472">
    <property type="entry name" value="pheT_bact"/>
    <property type="match status" value="1"/>
</dbReference>
<dbReference type="GO" id="GO:0009328">
    <property type="term" value="C:phenylalanine-tRNA ligase complex"/>
    <property type="evidence" value="ECO:0007669"/>
    <property type="project" value="TreeGrafter"/>
</dbReference>
<dbReference type="SUPFAM" id="SSF50249">
    <property type="entry name" value="Nucleic acid-binding proteins"/>
    <property type="match status" value="1"/>
</dbReference>
<keyword evidence="6 15" id="KW-0436">Ligase</keyword>
<evidence type="ECO:0000256" key="1">
    <source>
        <dbReference type="ARBA" id="ARBA00004496"/>
    </source>
</evidence>
<keyword evidence="4 15" id="KW-0963">Cytoplasm</keyword>
<keyword evidence="11 16" id="KW-0694">RNA-binding</keyword>
<dbReference type="HAMAP" id="MF_00283">
    <property type="entry name" value="Phe_tRNA_synth_beta1"/>
    <property type="match status" value="1"/>
</dbReference>
<comment type="subcellular location">
    <subcellularLocation>
        <location evidence="1 15">Cytoplasm</location>
    </subcellularLocation>
</comment>
<dbReference type="Pfam" id="PF01588">
    <property type="entry name" value="tRNA_bind"/>
    <property type="match status" value="1"/>
</dbReference>
<dbReference type="InterPro" id="IPR009061">
    <property type="entry name" value="DNA-bd_dom_put_sf"/>
</dbReference>
<dbReference type="Gene3D" id="3.30.56.10">
    <property type="match status" value="2"/>
</dbReference>
<dbReference type="SUPFAM" id="SSF55681">
    <property type="entry name" value="Class II aaRS and biotin synthetases"/>
    <property type="match status" value="1"/>
</dbReference>
<dbReference type="GO" id="GO:0005524">
    <property type="term" value="F:ATP binding"/>
    <property type="evidence" value="ECO:0007669"/>
    <property type="project" value="UniProtKB-UniRule"/>
</dbReference>
<keyword evidence="9 15" id="KW-0067">ATP-binding</keyword>
<dbReference type="GO" id="GO:0000287">
    <property type="term" value="F:magnesium ion binding"/>
    <property type="evidence" value="ECO:0007669"/>
    <property type="project" value="UniProtKB-UniRule"/>
</dbReference>
<feature type="binding site" evidence="15">
    <location>
        <position position="468"/>
    </location>
    <ligand>
        <name>Mg(2+)</name>
        <dbReference type="ChEBI" id="CHEBI:18420"/>
        <note>shared with alpha subunit</note>
    </ligand>
</feature>
<dbReference type="Gene3D" id="3.30.70.380">
    <property type="entry name" value="Ferrodoxin-fold anticodon-binding domain"/>
    <property type="match status" value="1"/>
</dbReference>
<dbReference type="InterPro" id="IPR045060">
    <property type="entry name" value="Phe-tRNA-ligase_IIc_bsu"/>
</dbReference>
<evidence type="ECO:0000256" key="7">
    <source>
        <dbReference type="ARBA" id="ARBA00022723"/>
    </source>
</evidence>
<dbReference type="GO" id="GO:0004826">
    <property type="term" value="F:phenylalanine-tRNA ligase activity"/>
    <property type="evidence" value="ECO:0007669"/>
    <property type="project" value="UniProtKB-UniRule"/>
</dbReference>
<dbReference type="InterPro" id="IPR045864">
    <property type="entry name" value="aa-tRNA-synth_II/BPL/LPL"/>
</dbReference>
<dbReference type="PROSITE" id="PS51447">
    <property type="entry name" value="FDX_ACB"/>
    <property type="match status" value="1"/>
</dbReference>
<feature type="binding site" evidence="15">
    <location>
        <position position="464"/>
    </location>
    <ligand>
        <name>Mg(2+)</name>
        <dbReference type="ChEBI" id="CHEBI:18420"/>
        <note>shared with alpha subunit</note>
    </ligand>
</feature>
<evidence type="ECO:0000259" key="17">
    <source>
        <dbReference type="PROSITE" id="PS50886"/>
    </source>
</evidence>
<keyword evidence="10 15" id="KW-0460">Magnesium</keyword>
<evidence type="ECO:0000256" key="16">
    <source>
        <dbReference type="PROSITE-ProRule" id="PRU00209"/>
    </source>
</evidence>
<feature type="domain" description="TRNA-binding" evidence="17">
    <location>
        <begin position="39"/>
        <end position="152"/>
    </location>
</feature>
<evidence type="ECO:0000256" key="5">
    <source>
        <dbReference type="ARBA" id="ARBA00022555"/>
    </source>
</evidence>
<evidence type="ECO:0000256" key="14">
    <source>
        <dbReference type="ARBA" id="ARBA00049255"/>
    </source>
</evidence>
<protein>
    <recommendedName>
        <fullName evidence="15">Phenylalanine--tRNA ligase beta subunit</fullName>
        <ecNumber evidence="15">6.1.1.20</ecNumber>
    </recommendedName>
    <alternativeName>
        <fullName evidence="15">Phenylalanyl-tRNA synthetase beta subunit</fullName>
        <shortName evidence="15">PheRS</shortName>
    </alternativeName>
</protein>
<evidence type="ECO:0000256" key="13">
    <source>
        <dbReference type="ARBA" id="ARBA00023146"/>
    </source>
</evidence>
<dbReference type="Proteomes" id="UP000189800">
    <property type="component" value="Unassembled WGS sequence"/>
</dbReference>
<dbReference type="RefSeq" id="WP_078254651.1">
    <property type="nucleotide sequence ID" value="NZ_MUYU01000020.1"/>
</dbReference>
<evidence type="ECO:0000256" key="3">
    <source>
        <dbReference type="ARBA" id="ARBA00011209"/>
    </source>
</evidence>
<dbReference type="CDD" id="cd00769">
    <property type="entry name" value="PheRS_beta_core"/>
    <property type="match status" value="1"/>
</dbReference>
<sequence>MKISEQWLRQWANPSVDSETLGEQLTMAGLELDGMEMVAPPFSGVVVGEVIECAQHPDADRLRVTRVNIGTGELLQIVCGAPNVRVGLKVAVATVGAVLPSDDDKGFKIKKGKLRGVESHGMLCGASELGLEDKIDGLLELSDDAPIGVDVRSYLNLDAKIFEIAITPNRGDCLSVLGLAREIAVINRLPLNRVSFDVINPSTTASVGVKVANTTACPRYLTQRIDGIDRSVATPEWMESALVASGVRTHNFLVDVTNFVLLELGQPLHAFDADKIVGDIVVRDSVAGETVELLNEQTITLTGDELVIADDVGVLALAGIMGGARSAVSDETTSIVLESAHFDQLAIAGRARRFGLHTDASQRFERGVDFELPRTALDRATSLIISVAGGAAGSITTVEAMDKLPARHSIRVPVAKVEQLLGVAISSDEIVDILNRLEIATSLEGDTLICQAPSHRFDMNIAEDVVEEVARIYGYANIDVRLPSFAVDMRYDDTADLIHVAKLTLADAGYHEAVSFSFSDAKIESLFDDESLGAVLPLANPISSDLAVMRRTLLSSLLPVVSYNLNRQQARVRLFETGLSFVGADVASLVQTPSLAIVATGMVYPEQHHANRAMDFFDLKRDVESLLPATLNKAHISYERADLDFLHPGQSAYLSVNGERLGWFGQLHPSIAKAMDLPSVWVAELNLDKLIALNHTQSAIKAPSKFPSVRRDLAVLVDTDIAWQSLEADIRAAAGVHLQDVWLFDVYTGERLPAGMRSLAFAMVFQNHDATLEDEQIKKAVDKVVAVLDDKHGAKLRD</sequence>
<dbReference type="Gene3D" id="3.50.40.10">
    <property type="entry name" value="Phenylalanyl-trna Synthetase, Chain B, domain 3"/>
    <property type="match status" value="1"/>
</dbReference>
<dbReference type="SMART" id="SM00873">
    <property type="entry name" value="B3_4"/>
    <property type="match status" value="1"/>
</dbReference>
<comment type="caution">
    <text evidence="20">The sequence shown here is derived from an EMBL/GenBank/DDBJ whole genome shotgun (WGS) entry which is preliminary data.</text>
</comment>
<comment type="similarity">
    <text evidence="2 15">Belongs to the phenylalanyl-tRNA synthetase beta subunit family. Type 1 subfamily.</text>
</comment>
<dbReference type="SUPFAM" id="SSF54991">
    <property type="entry name" value="Anticodon-binding domain of PheRS"/>
    <property type="match status" value="1"/>
</dbReference>
<dbReference type="InterPro" id="IPR012340">
    <property type="entry name" value="NA-bd_OB-fold"/>
</dbReference>
<feature type="binding site" evidence="15">
    <location>
        <position position="458"/>
    </location>
    <ligand>
        <name>Mg(2+)</name>
        <dbReference type="ChEBI" id="CHEBI:18420"/>
        <note>shared with alpha subunit</note>
    </ligand>
</feature>
<evidence type="ECO:0000256" key="11">
    <source>
        <dbReference type="ARBA" id="ARBA00022884"/>
    </source>
</evidence>
<dbReference type="InterPro" id="IPR002547">
    <property type="entry name" value="tRNA-bd_dom"/>
</dbReference>
<accession>A0A1T0CL78</accession>
<dbReference type="CDD" id="cd02796">
    <property type="entry name" value="tRNA_bind_bactPheRS"/>
    <property type="match status" value="1"/>
</dbReference>
<dbReference type="Gene3D" id="3.30.930.10">
    <property type="entry name" value="Bira Bifunctional Protein, Domain 2"/>
    <property type="match status" value="1"/>
</dbReference>
<dbReference type="SUPFAM" id="SSF46955">
    <property type="entry name" value="Putative DNA-binding domain"/>
    <property type="match status" value="1"/>
</dbReference>
<dbReference type="InterPro" id="IPR036690">
    <property type="entry name" value="Fdx_antiC-bd_sf"/>
</dbReference>
<dbReference type="Gene3D" id="2.40.50.140">
    <property type="entry name" value="Nucleic acid-binding proteins"/>
    <property type="match status" value="1"/>
</dbReference>
<keyword evidence="5 16" id="KW-0820">tRNA-binding</keyword>
<comment type="cofactor">
    <cofactor evidence="15">
        <name>Mg(2+)</name>
        <dbReference type="ChEBI" id="CHEBI:18420"/>
    </cofactor>
    <text evidence="15">Binds 2 magnesium ions per tetramer.</text>
</comment>
<gene>
    <name evidence="15" type="primary">pheT</name>
    <name evidence="20" type="ORF">B0680_08340</name>
</gene>
<evidence type="ECO:0000256" key="12">
    <source>
        <dbReference type="ARBA" id="ARBA00022917"/>
    </source>
</evidence>